<dbReference type="PROSITE" id="PS50103">
    <property type="entry name" value="ZF_C3H1"/>
    <property type="match status" value="2"/>
</dbReference>
<keyword evidence="1" id="KW-0862">Zinc</keyword>
<gene>
    <name evidence="5" type="ORF">A0H81_03973</name>
</gene>
<dbReference type="OMA" id="CWFKGES"/>
<feature type="domain" description="C3H1-type" evidence="4">
    <location>
        <begin position="323"/>
        <end position="350"/>
    </location>
</feature>
<feature type="zinc finger region" description="C3H1-type" evidence="1">
    <location>
        <begin position="323"/>
        <end position="350"/>
    </location>
</feature>
<feature type="zinc finger region" description="C3H1-type" evidence="1">
    <location>
        <begin position="362"/>
        <end position="390"/>
    </location>
</feature>
<dbReference type="Proteomes" id="UP000092993">
    <property type="component" value="Unassembled WGS sequence"/>
</dbReference>
<evidence type="ECO:0000259" key="4">
    <source>
        <dbReference type="PROSITE" id="PS50103"/>
    </source>
</evidence>
<dbReference type="PANTHER" id="PTHR37543:SF1">
    <property type="entry name" value="CCCH ZINC FINGER DNA BINDING PROTEIN (AFU_ORTHOLOGUE AFUA_5G12760)"/>
    <property type="match status" value="1"/>
</dbReference>
<accession>A0A1C7MK33</accession>
<dbReference type="AlphaFoldDB" id="A0A1C7MK33"/>
<name>A0A1C7MK33_GRIFR</name>
<dbReference type="EMBL" id="LUGG01000003">
    <property type="protein sequence ID" value="OBZ76776.1"/>
    <property type="molecule type" value="Genomic_DNA"/>
</dbReference>
<feature type="coiled-coil region" evidence="2">
    <location>
        <begin position="32"/>
        <end position="77"/>
    </location>
</feature>
<dbReference type="OrthoDB" id="2270193at2759"/>
<dbReference type="Pfam" id="PF25540">
    <property type="entry name" value="DUF7923"/>
    <property type="match status" value="1"/>
</dbReference>
<protein>
    <recommendedName>
        <fullName evidence="4">C3H1-type domain-containing protein</fullName>
    </recommendedName>
</protein>
<dbReference type="InterPro" id="IPR057683">
    <property type="entry name" value="DUF7923"/>
</dbReference>
<keyword evidence="1" id="KW-0863">Zinc-finger</keyword>
<keyword evidence="2" id="KW-0175">Coiled coil</keyword>
<keyword evidence="6" id="KW-1185">Reference proteome</keyword>
<dbReference type="InterPro" id="IPR000571">
    <property type="entry name" value="Znf_CCCH"/>
</dbReference>
<dbReference type="STRING" id="5627.A0A1C7MK33"/>
<evidence type="ECO:0000313" key="5">
    <source>
        <dbReference type="EMBL" id="OBZ76776.1"/>
    </source>
</evidence>
<feature type="region of interest" description="Disordered" evidence="3">
    <location>
        <begin position="295"/>
        <end position="325"/>
    </location>
</feature>
<dbReference type="GO" id="GO:0008270">
    <property type="term" value="F:zinc ion binding"/>
    <property type="evidence" value="ECO:0007669"/>
    <property type="project" value="UniProtKB-KW"/>
</dbReference>
<feature type="compositionally biased region" description="Polar residues" evidence="3">
    <location>
        <begin position="295"/>
        <end position="305"/>
    </location>
</feature>
<evidence type="ECO:0000256" key="2">
    <source>
        <dbReference type="SAM" id="Coils"/>
    </source>
</evidence>
<keyword evidence="1" id="KW-0479">Metal-binding</keyword>
<dbReference type="PANTHER" id="PTHR37543">
    <property type="entry name" value="CCCH ZINC FINGER DNA BINDING PROTEIN (AFU_ORTHOLOGUE AFUA_5G12760)"/>
    <property type="match status" value="1"/>
</dbReference>
<evidence type="ECO:0000256" key="3">
    <source>
        <dbReference type="SAM" id="MobiDB-lite"/>
    </source>
</evidence>
<feature type="domain" description="C3H1-type" evidence="4">
    <location>
        <begin position="362"/>
        <end position="390"/>
    </location>
</feature>
<reference evidence="5 6" key="1">
    <citation type="submission" date="2016-03" db="EMBL/GenBank/DDBJ databases">
        <title>Whole genome sequencing of Grifola frondosa 9006-11.</title>
        <authorList>
            <person name="Min B."/>
            <person name="Park H."/>
            <person name="Kim J.-G."/>
            <person name="Cho H."/>
            <person name="Oh Y.-L."/>
            <person name="Kong W.-S."/>
            <person name="Choi I.-G."/>
        </authorList>
    </citation>
    <scope>NUCLEOTIDE SEQUENCE [LARGE SCALE GENOMIC DNA]</scope>
    <source>
        <strain evidence="5 6">9006-11</strain>
    </source>
</reference>
<comment type="caution">
    <text evidence="5">The sequence shown here is derived from an EMBL/GenBank/DDBJ whole genome shotgun (WGS) entry which is preliminary data.</text>
</comment>
<organism evidence="5 6">
    <name type="scientific">Grifola frondosa</name>
    <name type="common">Maitake</name>
    <name type="synonym">Polyporus frondosus</name>
    <dbReference type="NCBI Taxonomy" id="5627"/>
    <lineage>
        <taxon>Eukaryota</taxon>
        <taxon>Fungi</taxon>
        <taxon>Dikarya</taxon>
        <taxon>Basidiomycota</taxon>
        <taxon>Agaricomycotina</taxon>
        <taxon>Agaricomycetes</taxon>
        <taxon>Polyporales</taxon>
        <taxon>Grifolaceae</taxon>
        <taxon>Grifola</taxon>
    </lineage>
</organism>
<evidence type="ECO:0000313" key="6">
    <source>
        <dbReference type="Proteomes" id="UP000092993"/>
    </source>
</evidence>
<sequence length="419" mass="46361">MAAPSVGEVNQQLWDEALTRLLDLSTVTIKRNAELEARVAELEVERSVWKQAHASALEATERDKKAHNAQVSTLNRQISTLGFLKNQNPLILCIIDGDANVFSRTLLEQGHQGGRQAAQELTKGIAEYLSQEDVQVFGRLSFWVTIYFNKRGLLNMLLDEGICSAEQFEAFLAGLGQASPRFLLIDVGREGTDAKIKEYLQTYTRFPQTLRVFFGGSDDSYTSTLATLEKEELLGKLVLMQGSSEPTEDIRQLPVPFMQVDGLFMSERPAYVPRRPGPLIGLNNANVVTNGGLISPQSETQSTVPTAARGVPRPIDPTKPLHKQTPPPCNEHYLMTCSKGVGCKYSHDWLLTPEQLDTLAKNAKKAPCNYLKNGLNCPYGDKCCWGHVCPSGIRCFHLSKGKCWFKGDGMHPPVGVQDN</sequence>
<proteinExistence type="predicted"/>
<evidence type="ECO:0000256" key="1">
    <source>
        <dbReference type="PROSITE-ProRule" id="PRU00723"/>
    </source>
</evidence>